<feature type="signal peptide" evidence="1">
    <location>
        <begin position="1"/>
        <end position="21"/>
    </location>
</feature>
<dbReference type="EMBL" id="FZOL01000003">
    <property type="protein sequence ID" value="SNS13470.1"/>
    <property type="molecule type" value="Genomic_DNA"/>
</dbReference>
<keyword evidence="3" id="KW-1185">Reference proteome</keyword>
<sequence length="193" mass="21025">MFRLALLATSLSLLTACAGIAHDTPEARQQLKRDLHLEDIVATSTMSYCVMALGGGASCKPTPGIGVLTADSLLMVDFSNGTYRTDALLTTKDVRCIAESDGHRFNVFTKRTSVMVFPYLEGTDMNAPFRKQAIALLLKNGQSYLTGTAGHFARDTGQDKYSVTSVIVNGNLMLIPVPTRIWELYSPCVTQNR</sequence>
<reference evidence="3" key="1">
    <citation type="submission" date="2017-06" db="EMBL/GenBank/DDBJ databases">
        <authorList>
            <person name="Varghese N."/>
            <person name="Submissions S."/>
        </authorList>
    </citation>
    <scope>NUCLEOTIDE SEQUENCE [LARGE SCALE GENOMIC DNA]</scope>
    <source>
        <strain evidence="3">DSM 22348</strain>
    </source>
</reference>
<accession>A0A239C018</accession>
<dbReference type="PROSITE" id="PS51257">
    <property type="entry name" value="PROKAR_LIPOPROTEIN"/>
    <property type="match status" value="1"/>
</dbReference>
<dbReference type="Proteomes" id="UP000198407">
    <property type="component" value="Unassembled WGS sequence"/>
</dbReference>
<dbReference type="AlphaFoldDB" id="A0A239C018"/>
<evidence type="ECO:0000256" key="1">
    <source>
        <dbReference type="SAM" id="SignalP"/>
    </source>
</evidence>
<evidence type="ECO:0000313" key="3">
    <source>
        <dbReference type="Proteomes" id="UP000198407"/>
    </source>
</evidence>
<gene>
    <name evidence="2" type="ORF">SAMN05444352_103295</name>
</gene>
<feature type="chain" id="PRO_5011303457" description="Lipoprotein" evidence="1">
    <location>
        <begin position="22"/>
        <end position="193"/>
    </location>
</feature>
<keyword evidence="1" id="KW-0732">Signal</keyword>
<proteinExistence type="predicted"/>
<evidence type="ECO:0008006" key="4">
    <source>
        <dbReference type="Google" id="ProtNLM"/>
    </source>
</evidence>
<dbReference type="RefSeq" id="WP_042126965.1">
    <property type="nucleotide sequence ID" value="NZ_FZOL01000003.1"/>
</dbReference>
<name>A0A239C018_9PSED</name>
<dbReference type="STRING" id="1215104.GCA_000730585_01884"/>
<dbReference type="OrthoDB" id="6858716at2"/>
<organism evidence="2 3">
    <name type="scientific">Pseudomonas japonica</name>
    <dbReference type="NCBI Taxonomy" id="256466"/>
    <lineage>
        <taxon>Bacteria</taxon>
        <taxon>Pseudomonadati</taxon>
        <taxon>Pseudomonadota</taxon>
        <taxon>Gammaproteobacteria</taxon>
        <taxon>Pseudomonadales</taxon>
        <taxon>Pseudomonadaceae</taxon>
        <taxon>Pseudomonas</taxon>
    </lineage>
</organism>
<evidence type="ECO:0000313" key="2">
    <source>
        <dbReference type="EMBL" id="SNS13470.1"/>
    </source>
</evidence>
<protein>
    <recommendedName>
        <fullName evidence="4">Lipoprotein</fullName>
    </recommendedName>
</protein>